<dbReference type="OrthoDB" id="3267755at2"/>
<protein>
    <submittedName>
        <fullName evidence="2">Uncharacterized protein DUF4233</fullName>
    </submittedName>
</protein>
<dbReference type="AlphaFoldDB" id="A0A542YUB1"/>
<dbReference type="Pfam" id="PF14017">
    <property type="entry name" value="DUF4233"/>
    <property type="match status" value="1"/>
</dbReference>
<keyword evidence="1" id="KW-0472">Membrane</keyword>
<evidence type="ECO:0000313" key="2">
    <source>
        <dbReference type="EMBL" id="TQL51672.1"/>
    </source>
</evidence>
<dbReference type="EMBL" id="VFOP01000001">
    <property type="protein sequence ID" value="TQL51672.1"/>
    <property type="molecule type" value="Genomic_DNA"/>
</dbReference>
<feature type="transmembrane region" description="Helical" evidence="1">
    <location>
        <begin position="58"/>
        <end position="76"/>
    </location>
</feature>
<proteinExistence type="predicted"/>
<dbReference type="Proteomes" id="UP000319516">
    <property type="component" value="Unassembled WGS sequence"/>
</dbReference>
<keyword evidence="1" id="KW-1133">Transmembrane helix</keyword>
<organism evidence="2 3">
    <name type="scientific">Ornithinicoccus hortensis</name>
    <dbReference type="NCBI Taxonomy" id="82346"/>
    <lineage>
        <taxon>Bacteria</taxon>
        <taxon>Bacillati</taxon>
        <taxon>Actinomycetota</taxon>
        <taxon>Actinomycetes</taxon>
        <taxon>Micrococcales</taxon>
        <taxon>Intrasporangiaceae</taxon>
        <taxon>Ornithinicoccus</taxon>
    </lineage>
</organism>
<evidence type="ECO:0000313" key="3">
    <source>
        <dbReference type="Proteomes" id="UP000319516"/>
    </source>
</evidence>
<comment type="caution">
    <text evidence="2">The sequence shown here is derived from an EMBL/GenBank/DDBJ whole genome shotgun (WGS) entry which is preliminary data.</text>
</comment>
<keyword evidence="1" id="KW-0812">Transmembrane</keyword>
<evidence type="ECO:0000256" key="1">
    <source>
        <dbReference type="SAM" id="Phobius"/>
    </source>
</evidence>
<dbReference type="InterPro" id="IPR025327">
    <property type="entry name" value="DUF4233"/>
</dbReference>
<feature type="transmembrane region" description="Helical" evidence="1">
    <location>
        <begin position="23"/>
        <end position="46"/>
    </location>
</feature>
<keyword evidence="3" id="KW-1185">Reference proteome</keyword>
<sequence length="145" mass="15229">MTECPPVRALPLTGVPGTFTRRFAGMTLIGQALAIGFGALVARGLALTDGDADAGRTYLIGGTILALLCVVAAGVLRRPFGITLGWLVQLLTLASALVLPAMLGVVAIFGALWVVSLVQGRKMEELSQRWAEEHGTTHDQTTSED</sequence>
<gene>
    <name evidence="2" type="ORF">FB467_2823</name>
</gene>
<feature type="transmembrane region" description="Helical" evidence="1">
    <location>
        <begin position="96"/>
        <end position="118"/>
    </location>
</feature>
<name>A0A542YUB1_9MICO</name>
<accession>A0A542YUB1</accession>
<reference evidence="2 3" key="1">
    <citation type="submission" date="2019-06" db="EMBL/GenBank/DDBJ databases">
        <title>Sequencing the genomes of 1000 actinobacteria strains.</title>
        <authorList>
            <person name="Klenk H.-P."/>
        </authorList>
    </citation>
    <scope>NUCLEOTIDE SEQUENCE [LARGE SCALE GENOMIC DNA]</scope>
    <source>
        <strain evidence="2 3">DSM 12335</strain>
    </source>
</reference>